<dbReference type="Pfam" id="PF09359">
    <property type="entry name" value="VTC"/>
    <property type="match status" value="1"/>
</dbReference>
<sequence length="247" mass="28853">MTKPLETRFKRIESKYVVPKDLLPELLEDLRHYLVEDDYPRSTISNVYFDNDDFEVIQDAMAHRNGREKLRMRTYEENPTEASQVFLEIKKKDQDGVGHKYRMVATQKECVDWLLAGSSRLKEVDPALAEEIASLHERYGSLKPIMFISYNRFSMKEKQHIKGQGKVRVTIDQDLVYRDKNVSLLEGRYGNPLLDEDYVIMEVKSPGEQPQWLEDILNTYGLTRGKFSKYSTAYRKSRGIASLVSER</sequence>
<dbReference type="Gene3D" id="3.20.100.30">
    <property type="entry name" value="VTC, catalytic tunnel domain"/>
    <property type="match status" value="1"/>
</dbReference>
<evidence type="ECO:0000259" key="1">
    <source>
        <dbReference type="Pfam" id="PF09359"/>
    </source>
</evidence>
<evidence type="ECO:0000313" key="2">
    <source>
        <dbReference type="EMBL" id="MBM7636257.1"/>
    </source>
</evidence>
<dbReference type="InterPro" id="IPR033469">
    <property type="entry name" value="CYTH-like_dom_sf"/>
</dbReference>
<dbReference type="EMBL" id="JAFBEI010000019">
    <property type="protein sequence ID" value="MBM7636257.1"/>
    <property type="molecule type" value="Genomic_DNA"/>
</dbReference>
<dbReference type="InterPro" id="IPR018966">
    <property type="entry name" value="VTC_domain"/>
</dbReference>
<dbReference type="SUPFAM" id="SSF55154">
    <property type="entry name" value="CYTH-like phosphatases"/>
    <property type="match status" value="1"/>
</dbReference>
<gene>
    <name evidence="2" type="ORF">JOC31_001076</name>
</gene>
<dbReference type="RefSeq" id="WP_205017140.1">
    <property type="nucleotide sequence ID" value="NZ_JAFBEI010000019.1"/>
</dbReference>
<reference evidence="2 3" key="1">
    <citation type="submission" date="2021-01" db="EMBL/GenBank/DDBJ databases">
        <title>Genomic Encyclopedia of Type Strains, Phase IV (KMG-IV): sequencing the most valuable type-strain genomes for metagenomic binning, comparative biology and taxonomic classification.</title>
        <authorList>
            <person name="Goeker M."/>
        </authorList>
    </citation>
    <scope>NUCLEOTIDE SEQUENCE [LARGE SCALE GENOMIC DNA]</scope>
    <source>
        <strain evidence="2 3">DSM 27513</strain>
    </source>
</reference>
<evidence type="ECO:0000313" key="3">
    <source>
        <dbReference type="Proteomes" id="UP000809081"/>
    </source>
</evidence>
<dbReference type="InterPro" id="IPR042267">
    <property type="entry name" value="VTC_sf"/>
</dbReference>
<feature type="domain" description="VTC" evidence="1">
    <location>
        <begin position="10"/>
        <end position="235"/>
    </location>
</feature>
<accession>A0ABS2PLU5</accession>
<name>A0ABS2PLU5_9STRE</name>
<organism evidence="2 3">
    <name type="scientific">Streptococcus saliviloxodontae</name>
    <dbReference type="NCBI Taxonomy" id="1349416"/>
    <lineage>
        <taxon>Bacteria</taxon>
        <taxon>Bacillati</taxon>
        <taxon>Bacillota</taxon>
        <taxon>Bacilli</taxon>
        <taxon>Lactobacillales</taxon>
        <taxon>Streptococcaceae</taxon>
        <taxon>Streptococcus</taxon>
    </lineage>
</organism>
<proteinExistence type="predicted"/>
<keyword evidence="3" id="KW-1185">Reference proteome</keyword>
<dbReference type="CDD" id="cd07750">
    <property type="entry name" value="PolyPPase_VTC_like"/>
    <property type="match status" value="1"/>
</dbReference>
<comment type="caution">
    <text evidence="2">The sequence shown here is derived from an EMBL/GenBank/DDBJ whole genome shotgun (WGS) entry which is preliminary data.</text>
</comment>
<protein>
    <submittedName>
        <fullName evidence="2">SPX domain protein involved in polyphosphate accumulation</fullName>
    </submittedName>
</protein>
<dbReference type="Proteomes" id="UP000809081">
    <property type="component" value="Unassembled WGS sequence"/>
</dbReference>